<feature type="compositionally biased region" description="Polar residues" evidence="1">
    <location>
        <begin position="16"/>
        <end position="26"/>
    </location>
</feature>
<evidence type="ECO:0000256" key="1">
    <source>
        <dbReference type="SAM" id="MobiDB-lite"/>
    </source>
</evidence>
<dbReference type="AlphaFoldDB" id="A0A565AYV2"/>
<evidence type="ECO:0000313" key="2">
    <source>
        <dbReference type="EMBL" id="VVA94270.1"/>
    </source>
</evidence>
<keyword evidence="3" id="KW-1185">Reference proteome</keyword>
<evidence type="ECO:0000313" key="3">
    <source>
        <dbReference type="Proteomes" id="UP000489600"/>
    </source>
</evidence>
<dbReference type="EMBL" id="CABITT030000002">
    <property type="protein sequence ID" value="VVA94270.1"/>
    <property type="molecule type" value="Genomic_DNA"/>
</dbReference>
<feature type="region of interest" description="Disordered" evidence="1">
    <location>
        <begin position="1"/>
        <end position="43"/>
    </location>
</feature>
<organism evidence="2 3">
    <name type="scientific">Arabis nemorensis</name>
    <dbReference type="NCBI Taxonomy" id="586526"/>
    <lineage>
        <taxon>Eukaryota</taxon>
        <taxon>Viridiplantae</taxon>
        <taxon>Streptophyta</taxon>
        <taxon>Embryophyta</taxon>
        <taxon>Tracheophyta</taxon>
        <taxon>Spermatophyta</taxon>
        <taxon>Magnoliopsida</taxon>
        <taxon>eudicotyledons</taxon>
        <taxon>Gunneridae</taxon>
        <taxon>Pentapetalae</taxon>
        <taxon>rosids</taxon>
        <taxon>malvids</taxon>
        <taxon>Brassicales</taxon>
        <taxon>Brassicaceae</taxon>
        <taxon>Arabideae</taxon>
        <taxon>Arabis</taxon>
    </lineage>
</organism>
<gene>
    <name evidence="2" type="ORF">ANE_LOCUS4715</name>
</gene>
<proteinExistence type="predicted"/>
<sequence>MKLSAEPEKRPKKNSRTMPIQWQSHTRPLAAKPNPGPSGTQNRTGFGLTDLCRLVAGWGCKWRGLLMPVVSPHGAERALLLLSGSAMMVVSKMRFMEHVEKPWKREKVANLVEVKAGRQREKILRGSAGRQTAVKRKPSLFRKFRRQPPW</sequence>
<reference evidence="2" key="1">
    <citation type="submission" date="2019-07" db="EMBL/GenBank/DDBJ databases">
        <authorList>
            <person name="Dittberner H."/>
        </authorList>
    </citation>
    <scope>NUCLEOTIDE SEQUENCE [LARGE SCALE GENOMIC DNA]</scope>
</reference>
<comment type="caution">
    <text evidence="2">The sequence shown here is derived from an EMBL/GenBank/DDBJ whole genome shotgun (WGS) entry which is preliminary data.</text>
</comment>
<dbReference type="Proteomes" id="UP000489600">
    <property type="component" value="Unassembled WGS sequence"/>
</dbReference>
<protein>
    <submittedName>
        <fullName evidence="2">Uncharacterized protein</fullName>
    </submittedName>
</protein>
<name>A0A565AYV2_9BRAS</name>
<accession>A0A565AYV2</accession>